<dbReference type="Proteomes" id="UP000277999">
    <property type="component" value="Unassembled WGS sequence"/>
</dbReference>
<dbReference type="PANTHER" id="PTHR43252:SF2">
    <property type="entry name" value="TRANSCRIPTION REGULATOR, PADR-LIKE FAMILY"/>
    <property type="match status" value="1"/>
</dbReference>
<dbReference type="InterPro" id="IPR036388">
    <property type="entry name" value="WH-like_DNA-bd_sf"/>
</dbReference>
<dbReference type="InterPro" id="IPR036390">
    <property type="entry name" value="WH_DNA-bd_sf"/>
</dbReference>
<sequence>MSDFNFKGNTKKEEGFLYKEYKKKLAELKKVKKEQEAVGQVFTKGLLPIYTLYILSISPTNGNDISHKIGERTGGRWIPSTGGIYPILRKLEKDKLVIGKWDDSKNKMQKIYTLTDLGVCELKNRKNLLRDKIEDSLEVFKIVYKDLYDELEKNKDLADDYQR</sequence>
<organism evidence="2 3">
    <name type="scientific">Clostridium autoethanogenum</name>
    <dbReference type="NCBI Taxonomy" id="84023"/>
    <lineage>
        <taxon>Bacteria</taxon>
        <taxon>Bacillati</taxon>
        <taxon>Bacillota</taxon>
        <taxon>Clostridia</taxon>
        <taxon>Eubacteriales</taxon>
        <taxon>Clostridiaceae</taxon>
        <taxon>Clostridium</taxon>
    </lineage>
</organism>
<dbReference type="Gene3D" id="1.10.10.10">
    <property type="entry name" value="Winged helix-like DNA-binding domain superfamily/Winged helix DNA-binding domain"/>
    <property type="match status" value="1"/>
</dbReference>
<dbReference type="Pfam" id="PF03551">
    <property type="entry name" value="PadR"/>
    <property type="match status" value="1"/>
</dbReference>
<dbReference type="AlphaFoldDB" id="A0A3M0S1Q5"/>
<gene>
    <name evidence="2" type="ORF">D9O40_20945</name>
</gene>
<name>A0A3M0S1Q5_9CLOT</name>
<evidence type="ECO:0000313" key="2">
    <source>
        <dbReference type="EMBL" id="RMC92133.1"/>
    </source>
</evidence>
<comment type="caution">
    <text evidence="2">The sequence shown here is derived from an EMBL/GenBank/DDBJ whole genome shotgun (WGS) entry which is preliminary data.</text>
</comment>
<proteinExistence type="predicted"/>
<dbReference type="EMBL" id="RFAQ01000115">
    <property type="protein sequence ID" value="RMC92133.1"/>
    <property type="molecule type" value="Genomic_DNA"/>
</dbReference>
<feature type="domain" description="Transcription regulator PadR N-terminal" evidence="1">
    <location>
        <begin position="52"/>
        <end position="123"/>
    </location>
</feature>
<dbReference type="PANTHER" id="PTHR43252">
    <property type="entry name" value="TRANSCRIPTIONAL REGULATOR YQJI"/>
    <property type="match status" value="1"/>
</dbReference>
<dbReference type="RefSeq" id="WP_013239143.1">
    <property type="nucleotide sequence ID" value="NZ_CP110420.1"/>
</dbReference>
<evidence type="ECO:0000259" key="1">
    <source>
        <dbReference type="Pfam" id="PF03551"/>
    </source>
</evidence>
<dbReference type="SUPFAM" id="SSF46785">
    <property type="entry name" value="Winged helix' DNA-binding domain"/>
    <property type="match status" value="1"/>
</dbReference>
<dbReference type="InterPro" id="IPR005149">
    <property type="entry name" value="Tscrpt_reg_PadR_N"/>
</dbReference>
<protein>
    <submittedName>
        <fullName evidence="2">PadR family transcriptional regulator</fullName>
    </submittedName>
</protein>
<reference evidence="2 3" key="1">
    <citation type="submission" date="2018-10" db="EMBL/GenBank/DDBJ databases">
        <title>Genome-centric metagenomics revealed C2 chemical producing, CO utilizing Clostridium with novel acetogenic gene cluster.</title>
        <authorList>
            <person name="Kang H."/>
            <person name="Park B."/>
            <person name="Choi I.G."/>
            <person name="Chang I.S."/>
        </authorList>
    </citation>
    <scope>NUCLEOTIDE SEQUENCE [LARGE SCALE GENOMIC DNA]</scope>
    <source>
        <strain evidence="2 3">H21-9</strain>
    </source>
</reference>
<evidence type="ECO:0000313" key="3">
    <source>
        <dbReference type="Proteomes" id="UP000277999"/>
    </source>
</evidence>
<accession>A0A3M0S1Q5</accession>